<dbReference type="AlphaFoldDB" id="A0A239LAF3"/>
<evidence type="ECO:0000313" key="1">
    <source>
        <dbReference type="EMBL" id="SNT26898.1"/>
    </source>
</evidence>
<gene>
    <name evidence="1" type="ORF">SAMN05443665_102197</name>
</gene>
<dbReference type="RefSeq" id="WP_089327946.1">
    <property type="nucleotide sequence ID" value="NZ_FZOR01000021.1"/>
</dbReference>
<organism evidence="1 2">
    <name type="scientific">Actinomadura meyerae</name>
    <dbReference type="NCBI Taxonomy" id="240840"/>
    <lineage>
        <taxon>Bacteria</taxon>
        <taxon>Bacillati</taxon>
        <taxon>Actinomycetota</taxon>
        <taxon>Actinomycetes</taxon>
        <taxon>Streptosporangiales</taxon>
        <taxon>Thermomonosporaceae</taxon>
        <taxon>Actinomadura</taxon>
    </lineage>
</organism>
<evidence type="ECO:0008006" key="3">
    <source>
        <dbReference type="Google" id="ProtNLM"/>
    </source>
</evidence>
<accession>A0A239LAF3</accession>
<evidence type="ECO:0000313" key="2">
    <source>
        <dbReference type="Proteomes" id="UP000198318"/>
    </source>
</evidence>
<keyword evidence="2" id="KW-1185">Reference proteome</keyword>
<sequence>MPGTLPELPQDEQDLVARLHPESAWTFVWARRVLRDLVGDGVARFLVGRIAPGHWSVLRGDGAWLAVRCADGNGADGNGPDGEASPSHAASFDSAGDAVAYAAAGLVVDAEVTVHEDLLRIQGLAGDSWDDAARRLVWGLTDEGERLVEAARDDTRPRYGTSFLPLGRVLEQRRGYQVIPRAPRPDGGAYLAEHDLFTQHVRVRLPGEFGASTGEELPEDTLLDTYADEDEPYLFTLETPFERRGLSGTGVGRERKFFLVRRPIHVYAGFPVRETTVPARGRGSGPSDEGQGYLLPRPITALLDSGDIARISEAETLRIYREQRASRQRRNG</sequence>
<reference evidence="1 2" key="1">
    <citation type="submission" date="2017-06" db="EMBL/GenBank/DDBJ databases">
        <authorList>
            <person name="Kim H.J."/>
            <person name="Triplett B.A."/>
        </authorList>
    </citation>
    <scope>NUCLEOTIDE SEQUENCE [LARGE SCALE GENOMIC DNA]</scope>
    <source>
        <strain evidence="1 2">DSM 44715</strain>
    </source>
</reference>
<protein>
    <recommendedName>
        <fullName evidence="3">TNT domain-containing protein</fullName>
    </recommendedName>
</protein>
<name>A0A239LAF3_9ACTN</name>
<proteinExistence type="predicted"/>
<dbReference type="OrthoDB" id="3449702at2"/>
<dbReference type="Proteomes" id="UP000198318">
    <property type="component" value="Unassembled WGS sequence"/>
</dbReference>
<dbReference type="EMBL" id="FZOR01000021">
    <property type="protein sequence ID" value="SNT26898.1"/>
    <property type="molecule type" value="Genomic_DNA"/>
</dbReference>